<evidence type="ECO:0000313" key="3">
    <source>
        <dbReference type="Proteomes" id="UP001216907"/>
    </source>
</evidence>
<dbReference type="Proteomes" id="UP001216907">
    <property type="component" value="Unassembled WGS sequence"/>
</dbReference>
<keyword evidence="2" id="KW-0378">Hydrolase</keyword>
<dbReference type="EMBL" id="JARRAG010000001">
    <property type="protein sequence ID" value="MDG3003692.1"/>
    <property type="molecule type" value="Genomic_DNA"/>
</dbReference>
<dbReference type="GO" id="GO:0016787">
    <property type="term" value="F:hydrolase activity"/>
    <property type="evidence" value="ECO:0007669"/>
    <property type="project" value="UniProtKB-KW"/>
</dbReference>
<name>A0ABT6F860_9BACT</name>
<dbReference type="RefSeq" id="WP_277860042.1">
    <property type="nucleotide sequence ID" value="NZ_JARRAG010000001.1"/>
</dbReference>
<proteinExistence type="predicted"/>
<dbReference type="Gene3D" id="3.40.50.1820">
    <property type="entry name" value="alpha/beta hydrolase"/>
    <property type="match status" value="1"/>
</dbReference>
<keyword evidence="3" id="KW-1185">Reference proteome</keyword>
<dbReference type="Pfam" id="PF12146">
    <property type="entry name" value="Hydrolase_4"/>
    <property type="match status" value="1"/>
</dbReference>
<evidence type="ECO:0000313" key="2">
    <source>
        <dbReference type="EMBL" id="MDG3003692.1"/>
    </source>
</evidence>
<organism evidence="2 3">
    <name type="scientific">Paludisphaera mucosa</name>
    <dbReference type="NCBI Taxonomy" id="3030827"/>
    <lineage>
        <taxon>Bacteria</taxon>
        <taxon>Pseudomonadati</taxon>
        <taxon>Planctomycetota</taxon>
        <taxon>Planctomycetia</taxon>
        <taxon>Isosphaerales</taxon>
        <taxon>Isosphaeraceae</taxon>
        <taxon>Paludisphaera</taxon>
    </lineage>
</organism>
<dbReference type="InterPro" id="IPR029058">
    <property type="entry name" value="AB_hydrolase_fold"/>
</dbReference>
<evidence type="ECO:0000259" key="1">
    <source>
        <dbReference type="Pfam" id="PF12146"/>
    </source>
</evidence>
<dbReference type="PANTHER" id="PTHR37946">
    <property type="entry name" value="SLL1969 PROTEIN"/>
    <property type="match status" value="1"/>
</dbReference>
<accession>A0ABT6F860</accession>
<dbReference type="SUPFAM" id="SSF53474">
    <property type="entry name" value="alpha/beta-Hydrolases"/>
    <property type="match status" value="1"/>
</dbReference>
<feature type="domain" description="Serine aminopeptidase S33" evidence="1">
    <location>
        <begin position="151"/>
        <end position="279"/>
    </location>
</feature>
<comment type="caution">
    <text evidence="2">The sequence shown here is derived from an EMBL/GenBank/DDBJ whole genome shotgun (WGS) entry which is preliminary data.</text>
</comment>
<reference evidence="2 3" key="1">
    <citation type="submission" date="2023-03" db="EMBL/GenBank/DDBJ databases">
        <title>Paludisphaera mucosa sp. nov. a novel planctomycete from northern fen.</title>
        <authorList>
            <person name="Ivanova A."/>
        </authorList>
    </citation>
    <scope>NUCLEOTIDE SEQUENCE [LARGE SCALE GENOMIC DNA]</scope>
    <source>
        <strain evidence="2 3">Pla2</strain>
    </source>
</reference>
<dbReference type="InterPro" id="IPR022742">
    <property type="entry name" value="Hydrolase_4"/>
</dbReference>
<gene>
    <name evidence="2" type="ORF">PZE19_07920</name>
</gene>
<protein>
    <submittedName>
        <fullName evidence="2">Alpha/beta fold hydrolase</fullName>
    </submittedName>
</protein>
<dbReference type="PANTHER" id="PTHR37946:SF1">
    <property type="entry name" value="SLL1969 PROTEIN"/>
    <property type="match status" value="1"/>
</dbReference>
<sequence length="445" mass="47312">MRDTGPPAPASKTLPWAWLLLALVGAGAADDRVAVGVDAEGCVAVSRIVSALAGATGQDVKAPEADLTLPVRGLAGALGRSLLKDCLGDDVGIDFTREAVVFVVPQALGRDGSRAEWRERLAALAKRTEEAAGRRARHAMRARPSYRPNDPTRPTICLVHGLNSSSGGFVHMIPHLEAAGYGIVMFDYPFNQKLEESCEAFRADWTAFREQAGERRPWAILAHSMGGLVARDYVEGPGRGAGDVDSLILIAPVNQGTHVARLQPLRQMISQMSAVRFKQTTQALAELSEGPGRSADDMLPGSAFLKRINARPPNEAVPYHILSGSLGLLTAESRKQIEDQLEQLSRNAGPFAILTRVAAGEFAPILDELTDGTGDGAIKIEATRLPGAPDPVVLAANHAELIRAPILFADPGPVVTMPWILRWLKGDGVGEPAPPAPAEPAPKPE</sequence>